<comment type="caution">
    <text evidence="1">The sequence shown here is derived from an EMBL/GenBank/DDBJ whole genome shotgun (WGS) entry which is preliminary data.</text>
</comment>
<keyword evidence="2" id="KW-1185">Reference proteome</keyword>
<dbReference type="Proteomes" id="UP000019681">
    <property type="component" value="Unassembled WGS sequence"/>
</dbReference>
<proteinExistence type="predicted"/>
<evidence type="ECO:0000313" key="1">
    <source>
        <dbReference type="EMBL" id="EYE87386.1"/>
    </source>
</evidence>
<gene>
    <name evidence="1" type="ORF">Q428_13560</name>
</gene>
<dbReference type="RefSeq" id="WP_035381516.1">
    <property type="nucleotide sequence ID" value="NZ_AZQP01000060.1"/>
</dbReference>
<dbReference type="OrthoDB" id="6293663at2"/>
<name>A0A017RS12_9CLOT</name>
<protein>
    <submittedName>
        <fullName evidence="1">Uncharacterized protein</fullName>
    </submittedName>
</protein>
<evidence type="ECO:0000313" key="2">
    <source>
        <dbReference type="Proteomes" id="UP000019681"/>
    </source>
</evidence>
<accession>A0A017RS12</accession>
<dbReference type="STRING" id="1403537.Q428_13560"/>
<reference evidence="1 2" key="1">
    <citation type="journal article" date="2014" name="Genome Announc.">
        <title>Draft Genome Sequence of Fervidicella metallireducens Strain AeBT, an Iron-Reducing Thermoanaerobe from the Great Artesian Basin.</title>
        <authorList>
            <person name="Patel B.K."/>
        </authorList>
    </citation>
    <scope>NUCLEOTIDE SEQUENCE [LARGE SCALE GENOMIC DNA]</scope>
    <source>
        <strain evidence="1 2">AeB</strain>
    </source>
</reference>
<dbReference type="EMBL" id="AZQP01000060">
    <property type="protein sequence ID" value="EYE87386.1"/>
    <property type="molecule type" value="Genomic_DNA"/>
</dbReference>
<dbReference type="AlphaFoldDB" id="A0A017RS12"/>
<sequence length="72" mass="8895">MKKQFECLRCKEKMKYLKEYRFDSQDNNRGILGALFDIEEYLTFDIYVCPKCRHTEFFFTGAREGFDEWNDW</sequence>
<organism evidence="1 2">
    <name type="scientific">Fervidicella metallireducens AeB</name>
    <dbReference type="NCBI Taxonomy" id="1403537"/>
    <lineage>
        <taxon>Bacteria</taxon>
        <taxon>Bacillati</taxon>
        <taxon>Bacillota</taxon>
        <taxon>Clostridia</taxon>
        <taxon>Eubacteriales</taxon>
        <taxon>Clostridiaceae</taxon>
        <taxon>Fervidicella</taxon>
    </lineage>
</organism>